<keyword evidence="1" id="KW-1133">Transmembrane helix</keyword>
<proteinExistence type="predicted"/>
<feature type="transmembrane region" description="Helical" evidence="1">
    <location>
        <begin position="227"/>
        <end position="249"/>
    </location>
</feature>
<gene>
    <name evidence="2" type="ORF">LCGC14_2856130</name>
</gene>
<protein>
    <recommendedName>
        <fullName evidence="3">ABC-2 type transporter domain-containing protein</fullName>
    </recommendedName>
</protein>
<feature type="non-terminal residue" evidence="2">
    <location>
        <position position="1"/>
    </location>
</feature>
<dbReference type="PANTHER" id="PTHR37305:SF1">
    <property type="entry name" value="MEMBRANE PROTEIN"/>
    <property type="match status" value="1"/>
</dbReference>
<dbReference type="GO" id="GO:0005886">
    <property type="term" value="C:plasma membrane"/>
    <property type="evidence" value="ECO:0007669"/>
    <property type="project" value="UniProtKB-SubCell"/>
</dbReference>
<keyword evidence="1" id="KW-0472">Membrane</keyword>
<dbReference type="PANTHER" id="PTHR37305">
    <property type="entry name" value="INTEGRAL MEMBRANE PROTEIN-RELATED"/>
    <property type="match status" value="1"/>
</dbReference>
<feature type="transmembrane region" description="Helical" evidence="1">
    <location>
        <begin position="98"/>
        <end position="123"/>
    </location>
</feature>
<evidence type="ECO:0000313" key="2">
    <source>
        <dbReference type="EMBL" id="KKK77186.1"/>
    </source>
</evidence>
<sequence>HEFESSLKKSWKIRIIFIIFLIPFLTMWLLPQTIQNQDVERFLTINRMLNYFGIANFDFLSFFSLILLIIISSELIAKEIEENTLQLLIIKPINRSDILIGKILSIFVPIFSLYSLTILLHLIDFHFKFAWSLETFISHLFLTWFPIILVAFLGFGTVVVVTVLFSLLFSRSVYGVLAALVVFIGNDLFFFNNPDFRFSYQLGVIVEEFLPLEALSVINLYQSSDPLLIIVIIISILITTFNLSLLALYRREFS</sequence>
<reference evidence="2" key="1">
    <citation type="journal article" date="2015" name="Nature">
        <title>Complex archaea that bridge the gap between prokaryotes and eukaryotes.</title>
        <authorList>
            <person name="Spang A."/>
            <person name="Saw J.H."/>
            <person name="Jorgensen S.L."/>
            <person name="Zaremba-Niedzwiedzka K."/>
            <person name="Martijn J."/>
            <person name="Lind A.E."/>
            <person name="van Eijk R."/>
            <person name="Schleper C."/>
            <person name="Guy L."/>
            <person name="Ettema T.J."/>
        </authorList>
    </citation>
    <scope>NUCLEOTIDE SEQUENCE</scope>
</reference>
<dbReference type="GO" id="GO:0140359">
    <property type="term" value="F:ABC-type transporter activity"/>
    <property type="evidence" value="ECO:0007669"/>
    <property type="project" value="InterPro"/>
</dbReference>
<feature type="transmembrane region" description="Helical" evidence="1">
    <location>
        <begin position="12"/>
        <end position="31"/>
    </location>
</feature>
<dbReference type="AlphaFoldDB" id="A0A0F9AXW2"/>
<dbReference type="EMBL" id="LAZR01055076">
    <property type="protein sequence ID" value="KKK77186.1"/>
    <property type="molecule type" value="Genomic_DNA"/>
</dbReference>
<evidence type="ECO:0008006" key="3">
    <source>
        <dbReference type="Google" id="ProtNLM"/>
    </source>
</evidence>
<accession>A0A0F9AXW2</accession>
<keyword evidence="1" id="KW-0812">Transmembrane</keyword>
<dbReference type="Pfam" id="PF12679">
    <property type="entry name" value="ABC2_membrane_2"/>
    <property type="match status" value="1"/>
</dbReference>
<feature type="transmembrane region" description="Helical" evidence="1">
    <location>
        <begin position="143"/>
        <end position="165"/>
    </location>
</feature>
<feature type="transmembrane region" description="Helical" evidence="1">
    <location>
        <begin position="172"/>
        <end position="191"/>
    </location>
</feature>
<feature type="transmembrane region" description="Helical" evidence="1">
    <location>
        <begin position="51"/>
        <end position="77"/>
    </location>
</feature>
<name>A0A0F9AXW2_9ZZZZ</name>
<organism evidence="2">
    <name type="scientific">marine sediment metagenome</name>
    <dbReference type="NCBI Taxonomy" id="412755"/>
    <lineage>
        <taxon>unclassified sequences</taxon>
        <taxon>metagenomes</taxon>
        <taxon>ecological metagenomes</taxon>
    </lineage>
</organism>
<evidence type="ECO:0000256" key="1">
    <source>
        <dbReference type="SAM" id="Phobius"/>
    </source>
</evidence>
<comment type="caution">
    <text evidence="2">The sequence shown here is derived from an EMBL/GenBank/DDBJ whole genome shotgun (WGS) entry which is preliminary data.</text>
</comment>